<keyword evidence="4 12" id="KW-0963">Cytoplasm</keyword>
<gene>
    <name evidence="12" type="primary">cysS</name>
    <name evidence="16" type="ORF">ENO59_05890</name>
</gene>
<comment type="subunit">
    <text evidence="3 12">Monomer.</text>
</comment>
<dbReference type="InterPro" id="IPR056411">
    <property type="entry name" value="CysS_C"/>
</dbReference>
<dbReference type="GO" id="GO:0006423">
    <property type="term" value="P:cysteinyl-tRNA aminoacylation"/>
    <property type="evidence" value="ECO:0007669"/>
    <property type="project" value="UniProtKB-UniRule"/>
</dbReference>
<comment type="subcellular location">
    <subcellularLocation>
        <location evidence="1 12">Cytoplasm</location>
    </subcellularLocation>
</comment>
<dbReference type="GO" id="GO:0005524">
    <property type="term" value="F:ATP binding"/>
    <property type="evidence" value="ECO:0007669"/>
    <property type="project" value="UniProtKB-UniRule"/>
</dbReference>
<evidence type="ECO:0000259" key="13">
    <source>
        <dbReference type="Pfam" id="PF01406"/>
    </source>
</evidence>
<feature type="binding site" evidence="12">
    <location>
        <position position="233"/>
    </location>
    <ligand>
        <name>Zn(2+)</name>
        <dbReference type="ChEBI" id="CHEBI:29105"/>
    </ligand>
</feature>
<dbReference type="PRINTS" id="PR00983">
    <property type="entry name" value="TRNASYNTHCYS"/>
</dbReference>
<dbReference type="HAMAP" id="MF_00041">
    <property type="entry name" value="Cys_tRNA_synth"/>
    <property type="match status" value="1"/>
</dbReference>
<dbReference type="SUPFAM" id="SSF52374">
    <property type="entry name" value="Nucleotidylyl transferase"/>
    <property type="match status" value="1"/>
</dbReference>
<organism evidence="16">
    <name type="scientific">Rhodothermus marinus</name>
    <name type="common">Rhodothermus obamensis</name>
    <dbReference type="NCBI Taxonomy" id="29549"/>
    <lineage>
        <taxon>Bacteria</taxon>
        <taxon>Pseudomonadati</taxon>
        <taxon>Rhodothermota</taxon>
        <taxon>Rhodothermia</taxon>
        <taxon>Rhodothermales</taxon>
        <taxon>Rhodothermaceae</taxon>
        <taxon>Rhodothermus</taxon>
    </lineage>
</organism>
<dbReference type="Pfam" id="PF23493">
    <property type="entry name" value="CysS_C"/>
    <property type="match status" value="1"/>
</dbReference>
<evidence type="ECO:0000256" key="9">
    <source>
        <dbReference type="ARBA" id="ARBA00022840"/>
    </source>
</evidence>
<dbReference type="InterPro" id="IPR015803">
    <property type="entry name" value="Cys-tRNA-ligase"/>
</dbReference>
<comment type="catalytic activity">
    <reaction evidence="12">
        <text>tRNA(Cys) + L-cysteine + ATP = L-cysteinyl-tRNA(Cys) + AMP + diphosphate</text>
        <dbReference type="Rhea" id="RHEA:17773"/>
        <dbReference type="Rhea" id="RHEA-COMP:9661"/>
        <dbReference type="Rhea" id="RHEA-COMP:9679"/>
        <dbReference type="ChEBI" id="CHEBI:30616"/>
        <dbReference type="ChEBI" id="CHEBI:33019"/>
        <dbReference type="ChEBI" id="CHEBI:35235"/>
        <dbReference type="ChEBI" id="CHEBI:78442"/>
        <dbReference type="ChEBI" id="CHEBI:78517"/>
        <dbReference type="ChEBI" id="CHEBI:456215"/>
        <dbReference type="EC" id="6.1.1.16"/>
    </reaction>
</comment>
<dbReference type="GO" id="GO:0005829">
    <property type="term" value="C:cytosol"/>
    <property type="evidence" value="ECO:0007669"/>
    <property type="project" value="TreeGrafter"/>
</dbReference>
<comment type="caution">
    <text evidence="16">The sequence shown here is derived from an EMBL/GenBank/DDBJ whole genome shotgun (WGS) entry which is preliminary data.</text>
</comment>
<keyword evidence="11 12" id="KW-0030">Aminoacyl-tRNA synthetase</keyword>
<dbReference type="GO" id="GO:0008270">
    <property type="term" value="F:zinc ion binding"/>
    <property type="evidence" value="ECO:0007669"/>
    <property type="project" value="UniProtKB-UniRule"/>
</dbReference>
<dbReference type="NCBIfam" id="TIGR00435">
    <property type="entry name" value="cysS"/>
    <property type="match status" value="1"/>
</dbReference>
<keyword evidence="6 12" id="KW-0479">Metal-binding</keyword>
<feature type="short sequence motif" description="'HIGH' region" evidence="12">
    <location>
        <begin position="36"/>
        <end position="46"/>
    </location>
</feature>
<evidence type="ECO:0000256" key="2">
    <source>
        <dbReference type="ARBA" id="ARBA00005594"/>
    </source>
</evidence>
<feature type="binding site" evidence="12">
    <location>
        <position position="258"/>
    </location>
    <ligand>
        <name>Zn(2+)</name>
        <dbReference type="ChEBI" id="CHEBI:29105"/>
    </ligand>
</feature>
<evidence type="ECO:0000259" key="15">
    <source>
        <dbReference type="Pfam" id="PF23493"/>
    </source>
</evidence>
<accession>A0A7V2B0H1</accession>
<evidence type="ECO:0000259" key="14">
    <source>
        <dbReference type="Pfam" id="PF09190"/>
    </source>
</evidence>
<feature type="binding site" evidence="12">
    <location>
        <position position="262"/>
    </location>
    <ligand>
        <name>Zn(2+)</name>
        <dbReference type="ChEBI" id="CHEBI:29105"/>
    </ligand>
</feature>
<evidence type="ECO:0000256" key="12">
    <source>
        <dbReference type="HAMAP-Rule" id="MF_00041"/>
    </source>
</evidence>
<feature type="binding site" evidence="12">
    <location>
        <position position="34"/>
    </location>
    <ligand>
        <name>Zn(2+)</name>
        <dbReference type="ChEBI" id="CHEBI:29105"/>
    </ligand>
</feature>
<dbReference type="CDD" id="cd00672">
    <property type="entry name" value="CysRS_core"/>
    <property type="match status" value="1"/>
</dbReference>
<comment type="similarity">
    <text evidence="2 12">Belongs to the class-I aminoacyl-tRNA synthetase family.</text>
</comment>
<dbReference type="Gene3D" id="1.20.120.1910">
    <property type="entry name" value="Cysteine-tRNA ligase, C-terminal anti-codon recognition domain"/>
    <property type="match status" value="1"/>
</dbReference>
<dbReference type="SUPFAM" id="SSF47323">
    <property type="entry name" value="Anticodon-binding domain of a subclass of class I aminoacyl-tRNA synthetases"/>
    <property type="match status" value="1"/>
</dbReference>
<evidence type="ECO:0000256" key="11">
    <source>
        <dbReference type="ARBA" id="ARBA00023146"/>
    </source>
</evidence>
<sequence>MEGSPKTLRLYNTLTRQVEPIYPLEHGRLRLYACGPTVYTYAHIGNFRSFLTADLIVRVAQALGWQTIYVCNITDVGHLTEDDYADAAGEDKLERALRSAEGRRFPNIWDLARFYTQALLEDWQALKLLEPDVRPRATEHIRQQILAIERLVQTGHAYETRQGVYFHVPSFPDYGKLSGNRDPEQLAQAVREVVQDPEKRDPRDFALWKKDEKHLMQWYSPWGWGFPGWHIECSVMSMEYLGETFDLHLGGEDLIFPHHECEIAQAESLTGKPLARYWVHTRFLMVEGEKMSKSKGNFFTVRELIHPPEAGGQGIDPMGLRYALISGKYREPLNFTKKHLADSLRMVQRYREAAARIEAARQSDRSGPDRLGDRLSTIYDKTLEALCDDLNTPVALATALEGIKLILGFGDQLNRSSAESAWRWLKQLDALLGFVFPPDRAAAAAFHRQDPLAELVERLLAERDAARRARDFARADAIREQLLQMGIEVMDTPEGTRWRRRVLVG</sequence>
<evidence type="ECO:0000256" key="8">
    <source>
        <dbReference type="ARBA" id="ARBA00022833"/>
    </source>
</evidence>
<keyword evidence="7 12" id="KW-0547">Nucleotide-binding</keyword>
<dbReference type="InterPro" id="IPR009080">
    <property type="entry name" value="tRNAsynth_Ia_anticodon-bd"/>
</dbReference>
<dbReference type="Pfam" id="PF01406">
    <property type="entry name" value="tRNA-synt_1e"/>
    <property type="match status" value="1"/>
</dbReference>
<evidence type="ECO:0000256" key="1">
    <source>
        <dbReference type="ARBA" id="ARBA00004496"/>
    </source>
</evidence>
<feature type="domain" description="tRNA synthetases class I catalytic" evidence="13">
    <location>
        <begin position="23"/>
        <end position="343"/>
    </location>
</feature>
<evidence type="ECO:0000313" key="16">
    <source>
        <dbReference type="EMBL" id="HER96032.1"/>
    </source>
</evidence>
<evidence type="ECO:0000256" key="10">
    <source>
        <dbReference type="ARBA" id="ARBA00022917"/>
    </source>
</evidence>
<dbReference type="GO" id="GO:0004817">
    <property type="term" value="F:cysteine-tRNA ligase activity"/>
    <property type="evidence" value="ECO:0007669"/>
    <property type="project" value="UniProtKB-UniRule"/>
</dbReference>
<keyword evidence="10 12" id="KW-0648">Protein biosynthesis</keyword>
<feature type="domain" description="Cysteinyl-tRNA ligase anticodon binding" evidence="15">
    <location>
        <begin position="452"/>
        <end position="499"/>
    </location>
</feature>
<dbReference type="AlphaFoldDB" id="A0A7V2B0H1"/>
<dbReference type="Pfam" id="PF09190">
    <property type="entry name" value="DALR_2"/>
    <property type="match status" value="1"/>
</dbReference>
<evidence type="ECO:0000256" key="4">
    <source>
        <dbReference type="ARBA" id="ARBA00022490"/>
    </source>
</evidence>
<dbReference type="Gene3D" id="3.40.50.620">
    <property type="entry name" value="HUPs"/>
    <property type="match status" value="1"/>
</dbReference>
<reference evidence="16" key="1">
    <citation type="journal article" date="2020" name="mSystems">
        <title>Genome- and Community-Level Interaction Insights into Carbon Utilization and Element Cycling Functions of Hydrothermarchaeota in Hydrothermal Sediment.</title>
        <authorList>
            <person name="Zhou Z."/>
            <person name="Liu Y."/>
            <person name="Xu W."/>
            <person name="Pan J."/>
            <person name="Luo Z.H."/>
            <person name="Li M."/>
        </authorList>
    </citation>
    <scope>NUCLEOTIDE SEQUENCE [LARGE SCALE GENOMIC DNA]</scope>
    <source>
        <strain evidence="16">SpSt-143</strain>
    </source>
</reference>
<feature type="short sequence motif" description="'KMSKS' region" evidence="12">
    <location>
        <begin position="290"/>
        <end position="294"/>
    </location>
</feature>
<proteinExistence type="inferred from homology"/>
<feature type="binding site" evidence="12">
    <location>
        <position position="293"/>
    </location>
    <ligand>
        <name>ATP</name>
        <dbReference type="ChEBI" id="CHEBI:30616"/>
    </ligand>
</feature>
<dbReference type="InterPro" id="IPR024909">
    <property type="entry name" value="Cys-tRNA/MSH_ligase"/>
</dbReference>
<keyword evidence="5 12" id="KW-0436">Ligase</keyword>
<dbReference type="EMBL" id="DSGB01000004">
    <property type="protein sequence ID" value="HER96032.1"/>
    <property type="molecule type" value="Genomic_DNA"/>
</dbReference>
<dbReference type="EC" id="6.1.1.16" evidence="12"/>
<keyword evidence="8 12" id="KW-0862">Zinc</keyword>
<evidence type="ECO:0000256" key="6">
    <source>
        <dbReference type="ARBA" id="ARBA00022723"/>
    </source>
</evidence>
<name>A0A7V2B0H1_RHOMR</name>
<evidence type="ECO:0000256" key="5">
    <source>
        <dbReference type="ARBA" id="ARBA00022598"/>
    </source>
</evidence>
<dbReference type="InterPro" id="IPR014729">
    <property type="entry name" value="Rossmann-like_a/b/a_fold"/>
</dbReference>
<evidence type="ECO:0000256" key="7">
    <source>
        <dbReference type="ARBA" id="ARBA00022741"/>
    </source>
</evidence>
<keyword evidence="9 12" id="KW-0067">ATP-binding</keyword>
<dbReference type="InterPro" id="IPR032678">
    <property type="entry name" value="tRNA-synt_1_cat_dom"/>
</dbReference>
<dbReference type="InterPro" id="IPR015273">
    <property type="entry name" value="Cys-tRNA-synt_Ia_DALR"/>
</dbReference>
<feature type="domain" description="Cysteinyl-tRNA synthetase class Ia DALR" evidence="14">
    <location>
        <begin position="384"/>
        <end position="434"/>
    </location>
</feature>
<comment type="cofactor">
    <cofactor evidence="12">
        <name>Zn(2+)</name>
        <dbReference type="ChEBI" id="CHEBI:29105"/>
    </cofactor>
    <text evidence="12">Binds 1 zinc ion per subunit.</text>
</comment>
<evidence type="ECO:0000256" key="3">
    <source>
        <dbReference type="ARBA" id="ARBA00011245"/>
    </source>
</evidence>
<dbReference type="PANTHER" id="PTHR10890">
    <property type="entry name" value="CYSTEINYL-TRNA SYNTHETASE"/>
    <property type="match status" value="1"/>
</dbReference>
<dbReference type="PANTHER" id="PTHR10890:SF3">
    <property type="entry name" value="CYSTEINE--TRNA LIGASE, CYTOPLASMIC"/>
    <property type="match status" value="1"/>
</dbReference>
<protein>
    <recommendedName>
        <fullName evidence="12">Cysteine--tRNA ligase</fullName>
        <ecNumber evidence="12">6.1.1.16</ecNumber>
    </recommendedName>
    <alternativeName>
        <fullName evidence="12">Cysteinyl-tRNA synthetase</fullName>
        <shortName evidence="12">CysRS</shortName>
    </alternativeName>
</protein>